<dbReference type="PANTHER" id="PTHR24271">
    <property type="entry name" value="KALLIKREIN-RELATED"/>
    <property type="match status" value="1"/>
</dbReference>
<organism evidence="4 5">
    <name type="scientific">Capra hircus</name>
    <name type="common">Goat</name>
    <dbReference type="NCBI Taxonomy" id="9925"/>
    <lineage>
        <taxon>Eukaryota</taxon>
        <taxon>Metazoa</taxon>
        <taxon>Chordata</taxon>
        <taxon>Craniata</taxon>
        <taxon>Vertebrata</taxon>
        <taxon>Euteleostomi</taxon>
        <taxon>Mammalia</taxon>
        <taxon>Eutheria</taxon>
        <taxon>Laurasiatheria</taxon>
        <taxon>Artiodactyla</taxon>
        <taxon>Ruminantia</taxon>
        <taxon>Pecora</taxon>
        <taxon>Bovidae</taxon>
        <taxon>Caprinae</taxon>
        <taxon>Capra</taxon>
    </lineage>
</organism>
<evidence type="ECO:0000256" key="1">
    <source>
        <dbReference type="ARBA" id="ARBA00023157"/>
    </source>
</evidence>
<keyword evidence="5" id="KW-1185">Reference proteome</keyword>
<dbReference type="InterPro" id="IPR018114">
    <property type="entry name" value="TRYPSIN_HIS"/>
</dbReference>
<dbReference type="Gene3D" id="2.40.10.10">
    <property type="entry name" value="Trypsin-like serine proteases"/>
    <property type="match status" value="3"/>
</dbReference>
<dbReference type="PROSITE" id="PS00134">
    <property type="entry name" value="TRYPSIN_HIS"/>
    <property type="match status" value="1"/>
</dbReference>
<evidence type="ECO:0000313" key="4">
    <source>
        <dbReference type="Ensembl" id="ENSCHIP00000000805.1"/>
    </source>
</evidence>
<dbReference type="GO" id="GO:0006508">
    <property type="term" value="P:proteolysis"/>
    <property type="evidence" value="ECO:0007669"/>
    <property type="project" value="InterPro"/>
</dbReference>
<dbReference type="Proteomes" id="UP000291000">
    <property type="component" value="Unassembled WGS sequence"/>
</dbReference>
<dbReference type="PANTHER" id="PTHR24271:SF58">
    <property type="entry name" value="DUODENASE-1"/>
    <property type="match status" value="1"/>
</dbReference>
<dbReference type="AlphaFoldDB" id="A0A452DM34"/>
<reference evidence="5" key="1">
    <citation type="submission" date="2016-04" db="EMBL/GenBank/DDBJ databases">
        <title>Polished mammalian reference genomes with single-molecule sequencing and chromosome conformation capture applied to the Capra hircus genome.</title>
        <authorList>
            <person name="Bickhart D.M."/>
            <person name="Koren S."/>
            <person name="Rosen B."/>
            <person name="Hastie A."/>
            <person name="Liachko I."/>
            <person name="Sullivan S.T."/>
            <person name="Burton J."/>
            <person name="Sayre B.L."/>
            <person name="Huson H.J."/>
            <person name="Lee J."/>
            <person name="Lam E."/>
            <person name="Kelley C.M."/>
            <person name="Hutchison J.L."/>
            <person name="Zhou Y."/>
            <person name="Sun J."/>
            <person name="Crisa A."/>
            <person name="Schwartz J.C."/>
            <person name="Hammond J.A."/>
            <person name="Schroeder S.G."/>
            <person name="Liu G.E."/>
            <person name="Dunham M."/>
            <person name="Shendure J."/>
            <person name="Sonstegard T.S."/>
            <person name="Phillippy A.M."/>
            <person name="Van Tassell C.P."/>
            <person name="Smith T.P."/>
        </authorList>
    </citation>
    <scope>NUCLEOTIDE SEQUENCE [LARGE SCALE GENOMIC DNA]</scope>
</reference>
<accession>A0A452DM34</accession>
<feature type="domain" description="Peptidase S1" evidence="3">
    <location>
        <begin position="24"/>
        <end position="196"/>
    </location>
</feature>
<feature type="signal peptide" evidence="2">
    <location>
        <begin position="1"/>
        <end position="17"/>
    </location>
</feature>
<dbReference type="PROSITE" id="PS50240">
    <property type="entry name" value="TRYPSIN_DOM"/>
    <property type="match status" value="1"/>
</dbReference>
<dbReference type="GO" id="GO:0004252">
    <property type="term" value="F:serine-type endopeptidase activity"/>
    <property type="evidence" value="ECO:0007669"/>
    <property type="project" value="InterPro"/>
</dbReference>
<sequence>MVLFLLLVALLSPTGEAGEENHRGHEAKPHSRPYMAFLQFKISGKSYICGGFLVREDFVLTAAHCLGRTQQVIQVRRYVRMLFLYIQLTRKAEMTDAVSLINLPRSLEKVKPGMMCSVADKLQEVDLEVQSEEKCIARFKDYIPFTQICAGDSNPSVIRAKPWAQGIVSYGKDDGTTPNVYTRISSFLSWIQRTMRRYKCQGSA</sequence>
<dbReference type="SMART" id="SM00020">
    <property type="entry name" value="Tryp_SPc"/>
    <property type="match status" value="1"/>
</dbReference>
<reference evidence="4" key="2">
    <citation type="submission" date="2025-08" db="UniProtKB">
        <authorList>
            <consortium name="Ensembl"/>
        </authorList>
    </citation>
    <scope>IDENTIFICATION</scope>
</reference>
<dbReference type="OMA" id="PWINSTM"/>
<feature type="chain" id="PRO_5019310915" description="Peptidase S1 domain-containing protein" evidence="2">
    <location>
        <begin position="18"/>
        <end position="204"/>
    </location>
</feature>
<evidence type="ECO:0000259" key="3">
    <source>
        <dbReference type="PROSITE" id="PS50240"/>
    </source>
</evidence>
<name>A0A452DM34_CAPHI</name>
<dbReference type="GO" id="GO:0005737">
    <property type="term" value="C:cytoplasm"/>
    <property type="evidence" value="ECO:0007669"/>
    <property type="project" value="TreeGrafter"/>
</dbReference>
<evidence type="ECO:0000313" key="5">
    <source>
        <dbReference type="Proteomes" id="UP000291000"/>
    </source>
</evidence>
<dbReference type="Pfam" id="PF00089">
    <property type="entry name" value="Trypsin"/>
    <property type="match status" value="1"/>
</dbReference>
<dbReference type="CDD" id="cd00190">
    <property type="entry name" value="Tryp_SPc"/>
    <property type="match status" value="1"/>
</dbReference>
<dbReference type="InterPro" id="IPR009003">
    <property type="entry name" value="Peptidase_S1_PA"/>
</dbReference>
<evidence type="ECO:0000256" key="2">
    <source>
        <dbReference type="SAM" id="SignalP"/>
    </source>
</evidence>
<protein>
    <recommendedName>
        <fullName evidence="3">Peptidase S1 domain-containing protein</fullName>
    </recommendedName>
</protein>
<dbReference type="SUPFAM" id="SSF50494">
    <property type="entry name" value="Trypsin-like serine proteases"/>
    <property type="match status" value="1"/>
</dbReference>
<reference evidence="4" key="3">
    <citation type="submission" date="2025-09" db="UniProtKB">
        <authorList>
            <consortium name="Ensembl"/>
        </authorList>
    </citation>
    <scope>IDENTIFICATION</scope>
</reference>
<keyword evidence="1" id="KW-1015">Disulfide bond</keyword>
<proteinExistence type="predicted"/>
<dbReference type="InterPro" id="IPR043504">
    <property type="entry name" value="Peptidase_S1_PA_chymotrypsin"/>
</dbReference>
<dbReference type="Ensembl" id="ENSCHIT00000001129.1">
    <property type="protein sequence ID" value="ENSCHIP00000000805.1"/>
    <property type="gene ID" value="ENSCHIG00000000696.1"/>
</dbReference>
<dbReference type="InterPro" id="IPR001254">
    <property type="entry name" value="Trypsin_dom"/>
</dbReference>
<keyword evidence="2" id="KW-0732">Signal</keyword>
<dbReference type="STRING" id="9925.ENSCHIP00000000805"/>
<dbReference type="GeneTree" id="ENSGT01030000234551"/>